<evidence type="ECO:0000313" key="2">
    <source>
        <dbReference type="EMBL" id="MXO60822.1"/>
    </source>
</evidence>
<comment type="caution">
    <text evidence="2">The sequence shown here is derived from an EMBL/GenBank/DDBJ whole genome shotgun (WGS) entry which is preliminary data.</text>
</comment>
<dbReference type="InterPro" id="IPR029058">
    <property type="entry name" value="AB_hydrolase_fold"/>
</dbReference>
<dbReference type="AlphaFoldDB" id="A0A6I4T2D9"/>
<dbReference type="EMBL" id="WTYM01000057">
    <property type="protein sequence ID" value="MXO60822.1"/>
    <property type="molecule type" value="Genomic_DNA"/>
</dbReference>
<feature type="chain" id="PRO_5026204774" evidence="1">
    <location>
        <begin position="21"/>
        <end position="354"/>
    </location>
</feature>
<dbReference type="Gene3D" id="3.40.50.1820">
    <property type="entry name" value="alpha/beta hydrolase"/>
    <property type="match status" value="1"/>
</dbReference>
<reference evidence="2 3" key="1">
    <citation type="submission" date="2019-12" db="EMBL/GenBank/DDBJ databases">
        <title>Genomic-based taxomic classification of the family Erythrobacteraceae.</title>
        <authorList>
            <person name="Xu L."/>
        </authorList>
    </citation>
    <scope>NUCLEOTIDE SEQUENCE [LARGE SCALE GENOMIC DNA]</scope>
    <source>
        <strain evidence="2 3">MCCC 1K01500</strain>
    </source>
</reference>
<dbReference type="SUPFAM" id="SSF53474">
    <property type="entry name" value="alpha/beta-Hydrolases"/>
    <property type="match status" value="1"/>
</dbReference>
<evidence type="ECO:0000313" key="3">
    <source>
        <dbReference type="Proteomes" id="UP000433652"/>
    </source>
</evidence>
<dbReference type="Proteomes" id="UP000433652">
    <property type="component" value="Unassembled WGS sequence"/>
</dbReference>
<dbReference type="InterPro" id="IPR050583">
    <property type="entry name" value="Mycobacterial_A85_antigen"/>
</dbReference>
<gene>
    <name evidence="2" type="ORF">GRI89_14870</name>
</gene>
<dbReference type="RefSeq" id="WP_159797330.1">
    <property type="nucleotide sequence ID" value="NZ_WTYM01000057.1"/>
</dbReference>
<keyword evidence="1" id="KW-0732">Signal</keyword>
<feature type="signal peptide" evidence="1">
    <location>
        <begin position="1"/>
        <end position="20"/>
    </location>
</feature>
<sequence length="354" mass="37565">MRIPAATLALVLAAPLAAQNAGPPPGRPAFVNITAPAPTIPEGITVESPKVHGASLEGNLEGNSPDREVMVVLPPSYGKEPNRRYPVVYYLHGFAIDGRNFYNYMNVPKAVADNAAQGNEFIVVVPDTLTRMGGSMYSDSVTTGNFREFVAKDLVAYIDAHYRTIASKDGRGLAGHSMGGYGTWVTAMSYPGVFDSIWAQSACCVTPRGETVESATAMGAVPIDGVDASGFGMRAGLASMTAWSPNPKNPPFYADFPLGADGKVDELVIAKWSANSPLAMVPGHVDALRSYDAIASDVGDKDGLNAQDKALSEEIAAFGIANAFEIYPGTHTDKIGERFSSLVLPYFAKHLQMK</sequence>
<dbReference type="InterPro" id="IPR000801">
    <property type="entry name" value="Esterase-like"/>
</dbReference>
<proteinExistence type="predicted"/>
<accession>A0A6I4T2D9</accession>
<keyword evidence="3" id="KW-1185">Reference proteome</keyword>
<name>A0A6I4T2D9_9SPHN</name>
<dbReference type="PANTHER" id="PTHR48098">
    <property type="entry name" value="ENTEROCHELIN ESTERASE-RELATED"/>
    <property type="match status" value="1"/>
</dbReference>
<organism evidence="2 3">
    <name type="scientific">Croceibacterium salegens</name>
    <dbReference type="NCBI Taxonomy" id="1737568"/>
    <lineage>
        <taxon>Bacteria</taxon>
        <taxon>Pseudomonadati</taxon>
        <taxon>Pseudomonadota</taxon>
        <taxon>Alphaproteobacteria</taxon>
        <taxon>Sphingomonadales</taxon>
        <taxon>Erythrobacteraceae</taxon>
        <taxon>Croceibacterium</taxon>
    </lineage>
</organism>
<protein>
    <submittedName>
        <fullName evidence="2">Esterase</fullName>
    </submittedName>
</protein>
<dbReference type="Pfam" id="PF00756">
    <property type="entry name" value="Esterase"/>
    <property type="match status" value="1"/>
</dbReference>
<evidence type="ECO:0000256" key="1">
    <source>
        <dbReference type="SAM" id="SignalP"/>
    </source>
</evidence>
<dbReference type="OrthoDB" id="5523653at2"/>